<sequence>MAEKPIMLHSLLLVASLLLTMVATSNADTTVVKNLDIKRYMGRWYQIASFPTLFQPKNAVDTRATYTLNDNGTVNVLNEDWVDGKRSFIQGIAYKADPNSDEAKLKVKFYIPPSFPLFPVIGDYWVLYIDQDYQNAVIGGPTKLFLWILSRKSHIDDATYNKLVETAKQEGYDVAKLLKTPQSEAPPPSAAEEGSSS</sequence>
<comment type="caution">
    <text evidence="5">The sequence shown here is derived from an EMBL/GenBank/DDBJ whole genome shotgun (WGS) entry which is preliminary data.</text>
</comment>
<evidence type="ECO:0000313" key="5">
    <source>
        <dbReference type="EMBL" id="MED6146463.1"/>
    </source>
</evidence>
<accession>A0ABU6TF19</accession>
<dbReference type="PROSITE" id="PS00213">
    <property type="entry name" value="LIPOCALIN"/>
    <property type="match status" value="1"/>
</dbReference>
<dbReference type="PANTHER" id="PTHR10612:SF34">
    <property type="entry name" value="APOLIPOPROTEIN D"/>
    <property type="match status" value="1"/>
</dbReference>
<evidence type="ECO:0000259" key="4">
    <source>
        <dbReference type="Pfam" id="PF08212"/>
    </source>
</evidence>
<keyword evidence="2" id="KW-0732">Signal</keyword>
<dbReference type="InterPro" id="IPR022272">
    <property type="entry name" value="Lipocalin_CS"/>
</dbReference>
<evidence type="ECO:0000313" key="6">
    <source>
        <dbReference type="Proteomes" id="UP001341840"/>
    </source>
</evidence>
<evidence type="ECO:0000256" key="1">
    <source>
        <dbReference type="ARBA" id="ARBA00006889"/>
    </source>
</evidence>
<dbReference type="PANTHER" id="PTHR10612">
    <property type="entry name" value="APOLIPOPROTEIN D"/>
    <property type="match status" value="1"/>
</dbReference>
<dbReference type="PRINTS" id="PR01171">
    <property type="entry name" value="BCTLIPOCALIN"/>
</dbReference>
<keyword evidence="6" id="KW-1185">Reference proteome</keyword>
<evidence type="ECO:0000256" key="2">
    <source>
        <dbReference type="PIRNR" id="PIRNR036893"/>
    </source>
</evidence>
<dbReference type="SUPFAM" id="SSF50814">
    <property type="entry name" value="Lipocalins"/>
    <property type="match status" value="1"/>
</dbReference>
<dbReference type="InterPro" id="IPR022271">
    <property type="entry name" value="Lipocalin_ApoD"/>
</dbReference>
<dbReference type="InterPro" id="IPR047202">
    <property type="entry name" value="Lipocalin_Blc-like_dom"/>
</dbReference>
<dbReference type="Proteomes" id="UP001341840">
    <property type="component" value="Unassembled WGS sequence"/>
</dbReference>
<proteinExistence type="inferred from homology"/>
<comment type="similarity">
    <text evidence="1 2">Belongs to the calycin superfamily. Lipocalin family.</text>
</comment>
<dbReference type="InterPro" id="IPR000566">
    <property type="entry name" value="Lipocln_cytosolic_FA-bd_dom"/>
</dbReference>
<evidence type="ECO:0000256" key="3">
    <source>
        <dbReference type="SAM" id="MobiDB-lite"/>
    </source>
</evidence>
<dbReference type="InterPro" id="IPR002446">
    <property type="entry name" value="Lipocalin_bac"/>
</dbReference>
<reference evidence="5 6" key="1">
    <citation type="journal article" date="2023" name="Plants (Basel)">
        <title>Bridging the Gap: Combining Genomics and Transcriptomics Approaches to Understand Stylosanthes scabra, an Orphan Legume from the Brazilian Caatinga.</title>
        <authorList>
            <person name="Ferreira-Neto J.R.C."/>
            <person name="da Silva M.D."/>
            <person name="Binneck E."/>
            <person name="de Melo N.F."/>
            <person name="da Silva R.H."/>
            <person name="de Melo A.L.T.M."/>
            <person name="Pandolfi V."/>
            <person name="Bustamante F.O."/>
            <person name="Brasileiro-Vidal A.C."/>
            <person name="Benko-Iseppon A.M."/>
        </authorList>
    </citation>
    <scope>NUCLEOTIDE SEQUENCE [LARGE SCALE GENOMIC DNA]</scope>
    <source>
        <tissue evidence="5">Leaves</tissue>
    </source>
</reference>
<feature type="domain" description="Lipocalin/cytosolic fatty-acid binding" evidence="4">
    <location>
        <begin position="35"/>
        <end position="182"/>
    </location>
</feature>
<organism evidence="5 6">
    <name type="scientific">Stylosanthes scabra</name>
    <dbReference type="NCBI Taxonomy" id="79078"/>
    <lineage>
        <taxon>Eukaryota</taxon>
        <taxon>Viridiplantae</taxon>
        <taxon>Streptophyta</taxon>
        <taxon>Embryophyta</taxon>
        <taxon>Tracheophyta</taxon>
        <taxon>Spermatophyta</taxon>
        <taxon>Magnoliopsida</taxon>
        <taxon>eudicotyledons</taxon>
        <taxon>Gunneridae</taxon>
        <taxon>Pentapetalae</taxon>
        <taxon>rosids</taxon>
        <taxon>fabids</taxon>
        <taxon>Fabales</taxon>
        <taxon>Fabaceae</taxon>
        <taxon>Papilionoideae</taxon>
        <taxon>50 kb inversion clade</taxon>
        <taxon>dalbergioids sensu lato</taxon>
        <taxon>Dalbergieae</taxon>
        <taxon>Pterocarpus clade</taxon>
        <taxon>Stylosanthes</taxon>
    </lineage>
</organism>
<dbReference type="Gene3D" id="2.40.128.20">
    <property type="match status" value="1"/>
</dbReference>
<dbReference type="EMBL" id="JASCZI010090782">
    <property type="protein sequence ID" value="MED6146463.1"/>
    <property type="molecule type" value="Genomic_DNA"/>
</dbReference>
<feature type="chain" id="PRO_5045016516" description="Lipocalin/cytosolic fatty-acid binding domain-containing protein" evidence="2">
    <location>
        <begin position="28"/>
        <end position="197"/>
    </location>
</feature>
<feature type="signal peptide" evidence="2">
    <location>
        <begin position="1"/>
        <end position="27"/>
    </location>
</feature>
<gene>
    <name evidence="5" type="ORF">PIB30_034575</name>
</gene>
<dbReference type="Pfam" id="PF08212">
    <property type="entry name" value="Lipocalin_2"/>
    <property type="match status" value="1"/>
</dbReference>
<feature type="region of interest" description="Disordered" evidence="3">
    <location>
        <begin position="178"/>
        <end position="197"/>
    </location>
</feature>
<protein>
    <recommendedName>
        <fullName evidence="4">Lipocalin/cytosolic fatty-acid binding domain-containing protein</fullName>
    </recommendedName>
</protein>
<dbReference type="PIRSF" id="PIRSF036893">
    <property type="entry name" value="Lipocalin_ApoD"/>
    <property type="match status" value="1"/>
</dbReference>
<dbReference type="InterPro" id="IPR012674">
    <property type="entry name" value="Calycin"/>
</dbReference>
<dbReference type="CDD" id="cd19438">
    <property type="entry name" value="lipocalin_Blc-like"/>
    <property type="match status" value="1"/>
</dbReference>
<name>A0ABU6TF19_9FABA</name>